<feature type="domain" description="DinB-like" evidence="1">
    <location>
        <begin position="96"/>
        <end position="237"/>
    </location>
</feature>
<comment type="caution">
    <text evidence="2">The sequence shown here is derived from an EMBL/GenBank/DDBJ whole genome shotgun (WGS) entry which is preliminary data.</text>
</comment>
<dbReference type="Pfam" id="PF00805">
    <property type="entry name" value="Pentapeptide"/>
    <property type="match status" value="1"/>
</dbReference>
<dbReference type="Proteomes" id="UP000289954">
    <property type="component" value="Unassembled WGS sequence"/>
</dbReference>
<dbReference type="OrthoDB" id="3542438at2"/>
<dbReference type="InterPro" id="IPR034660">
    <property type="entry name" value="DinB/YfiT-like"/>
</dbReference>
<keyword evidence="3" id="KW-1185">Reference proteome</keyword>
<proteinExistence type="predicted"/>
<accession>A0A402DU44</accession>
<name>A0A402DU44_9CELL</name>
<dbReference type="Pfam" id="PF12867">
    <property type="entry name" value="DinB_2"/>
    <property type="match status" value="1"/>
</dbReference>
<dbReference type="Gene3D" id="2.160.20.80">
    <property type="entry name" value="E3 ubiquitin-protein ligase SopA"/>
    <property type="match status" value="1"/>
</dbReference>
<protein>
    <recommendedName>
        <fullName evidence="1">DinB-like domain-containing protein</fullName>
    </recommendedName>
</protein>
<dbReference type="EMBL" id="BIMR01000236">
    <property type="protein sequence ID" value="GCE77670.1"/>
    <property type="molecule type" value="Genomic_DNA"/>
</dbReference>
<evidence type="ECO:0000313" key="2">
    <source>
        <dbReference type="EMBL" id="GCE77670.1"/>
    </source>
</evidence>
<gene>
    <name evidence="2" type="ORF">CBZ_27260</name>
</gene>
<dbReference type="InterPro" id="IPR001646">
    <property type="entry name" value="5peptide_repeat"/>
</dbReference>
<sequence length="260" mass="28191">MTTPTSGDLRGTQFVDANLRGARFVRSDLSGVVMRGVDAGGADIDAPWLPDGEHAFLVNGVDVVPFVEAELDRRFPGREQRRAGDPDGLRAAWAAVERTWAATLERVAAMPPGTVDVSVDGEWSFAQTLRHLVLATDTWLRKAVLGVDQPYHPLGVANAEAASDGLDMSLFTTGTPSFDEVLDARAGRVAMVRDFLAAVGPDVLAEPHRNPWAPEYPETTLSCLHTILEEEWEHHRYAVRDLDAIEAGEGAPATRANSRS</sequence>
<dbReference type="SUPFAM" id="SSF141571">
    <property type="entry name" value="Pentapeptide repeat-like"/>
    <property type="match status" value="1"/>
</dbReference>
<organism evidence="2 3">
    <name type="scientific">Cellulomonas biazotea</name>
    <dbReference type="NCBI Taxonomy" id="1709"/>
    <lineage>
        <taxon>Bacteria</taxon>
        <taxon>Bacillati</taxon>
        <taxon>Actinomycetota</taxon>
        <taxon>Actinomycetes</taxon>
        <taxon>Micrococcales</taxon>
        <taxon>Cellulomonadaceae</taxon>
        <taxon>Cellulomonas</taxon>
    </lineage>
</organism>
<dbReference type="RefSeq" id="WP_130782281.1">
    <property type="nucleotide sequence ID" value="NZ_BIMR01000236.1"/>
</dbReference>
<evidence type="ECO:0000259" key="1">
    <source>
        <dbReference type="Pfam" id="PF12867"/>
    </source>
</evidence>
<evidence type="ECO:0000313" key="3">
    <source>
        <dbReference type="Proteomes" id="UP000289954"/>
    </source>
</evidence>
<dbReference type="Gene3D" id="1.20.120.450">
    <property type="entry name" value="dinb family like domain"/>
    <property type="match status" value="1"/>
</dbReference>
<reference evidence="2 3" key="1">
    <citation type="submission" date="2019-01" db="EMBL/GenBank/DDBJ databases">
        <title>Draft genome sequence of Cellulomonas takizawaensis strain TKZ-21.</title>
        <authorList>
            <person name="Yamamura H."/>
            <person name="Hayashi T."/>
            <person name="Hamada M."/>
            <person name="Serisawa Y."/>
            <person name="Matsuyama K."/>
            <person name="Nakagawa Y."/>
            <person name="Otoguro M."/>
            <person name="Yanagida F."/>
            <person name="Hayakawa M."/>
        </authorList>
    </citation>
    <scope>NUCLEOTIDE SEQUENCE [LARGE SCALE GENOMIC DNA]</scope>
    <source>
        <strain evidence="2 3">NBRC12680</strain>
    </source>
</reference>
<dbReference type="AlphaFoldDB" id="A0A402DU44"/>
<dbReference type="InterPro" id="IPR024775">
    <property type="entry name" value="DinB-like"/>
</dbReference>
<dbReference type="SUPFAM" id="SSF109854">
    <property type="entry name" value="DinB/YfiT-like putative metalloenzymes"/>
    <property type="match status" value="1"/>
</dbReference>